<dbReference type="EMBL" id="JAPMXC010000001">
    <property type="protein sequence ID" value="MCY0387312.1"/>
    <property type="molecule type" value="Genomic_DNA"/>
</dbReference>
<dbReference type="InterPro" id="IPR030930">
    <property type="entry name" value="AIDA"/>
</dbReference>
<accession>A0ABT3ZLH3</accession>
<comment type="caution">
    <text evidence="2">The sequence shown here is derived from an EMBL/GenBank/DDBJ whole genome shotgun (WGS) entry which is preliminary data.</text>
</comment>
<dbReference type="Pfam" id="PF16168">
    <property type="entry name" value="AIDA"/>
    <property type="match status" value="2"/>
</dbReference>
<dbReference type="RefSeq" id="WP_267847064.1">
    <property type="nucleotide sequence ID" value="NZ_JAPMXC010000001.1"/>
</dbReference>
<evidence type="ECO:0000313" key="3">
    <source>
        <dbReference type="Proteomes" id="UP001082899"/>
    </source>
</evidence>
<gene>
    <name evidence="2" type="ORF">OVY01_08710</name>
</gene>
<dbReference type="InterPro" id="IPR012332">
    <property type="entry name" value="Autotransporter_pectin_lyase_C"/>
</dbReference>
<dbReference type="InterPro" id="IPR036709">
    <property type="entry name" value="Autotransporte_beta_dom_sf"/>
</dbReference>
<evidence type="ECO:0000313" key="2">
    <source>
        <dbReference type="EMBL" id="MCY0387312.1"/>
    </source>
</evidence>
<dbReference type="Proteomes" id="UP001082899">
    <property type="component" value="Unassembled WGS sequence"/>
</dbReference>
<proteinExistence type="predicted"/>
<dbReference type="Pfam" id="PF03797">
    <property type="entry name" value="Autotransporter"/>
    <property type="match status" value="1"/>
</dbReference>
<dbReference type="InterPro" id="IPR005546">
    <property type="entry name" value="Autotransporte_beta"/>
</dbReference>
<dbReference type="PROSITE" id="PS51208">
    <property type="entry name" value="AUTOTRANSPORTER"/>
    <property type="match status" value="1"/>
</dbReference>
<dbReference type="SMART" id="SM00869">
    <property type="entry name" value="Autotransporter"/>
    <property type="match status" value="1"/>
</dbReference>
<dbReference type="SUPFAM" id="SSF103515">
    <property type="entry name" value="Autotransporter"/>
    <property type="match status" value="1"/>
</dbReference>
<organism evidence="2 3">
    <name type="scientific">Robbsia betulipollinis</name>
    <dbReference type="NCBI Taxonomy" id="2981849"/>
    <lineage>
        <taxon>Bacteria</taxon>
        <taxon>Pseudomonadati</taxon>
        <taxon>Pseudomonadota</taxon>
        <taxon>Betaproteobacteria</taxon>
        <taxon>Burkholderiales</taxon>
        <taxon>Burkholderiaceae</taxon>
        <taxon>Robbsia</taxon>
    </lineage>
</organism>
<protein>
    <submittedName>
        <fullName evidence="2">Autotransporter domain-containing protein</fullName>
    </submittedName>
</protein>
<reference evidence="2" key="1">
    <citation type="submission" date="2022-11" db="EMBL/GenBank/DDBJ databases">
        <title>Robbsia betulipollinis sp. nov., isolated from pollen of birch (Betula pendula).</title>
        <authorList>
            <person name="Shi H."/>
            <person name="Ambika Manirajan B."/>
            <person name="Ratering S."/>
            <person name="Geissler-Plaum R."/>
            <person name="Schnell S."/>
        </authorList>
    </citation>
    <scope>NUCLEOTIDE SEQUENCE</scope>
    <source>
        <strain evidence="2">Bb-Pol-6</strain>
    </source>
</reference>
<name>A0ABT3ZLH3_9BURK</name>
<dbReference type="NCBIfam" id="TIGR04415">
    <property type="entry name" value="O_hepto_targRPT"/>
    <property type="match status" value="6"/>
</dbReference>
<keyword evidence="3" id="KW-1185">Reference proteome</keyword>
<evidence type="ECO:0000259" key="1">
    <source>
        <dbReference type="PROSITE" id="PS51208"/>
    </source>
</evidence>
<feature type="domain" description="Autotransporter" evidence="1">
    <location>
        <begin position="640"/>
        <end position="927"/>
    </location>
</feature>
<dbReference type="Gene3D" id="2.160.20.20">
    <property type="match status" value="1"/>
</dbReference>
<dbReference type="Gene3D" id="2.40.128.130">
    <property type="entry name" value="Autotransporter beta-domain"/>
    <property type="match status" value="1"/>
</dbReference>
<sequence>MSPLSFRRKYGVRRFGRRCSDPSALCLSVLFGIGLIGAVTPVQAQQVVSGVQGLTSGTLSMPEIQAGGILNVGSGGVTRQTGIAAQGTENLLAGGIASGTTVNTGGVQNVWKGGSTVGTLVENGGTQNVYASAAPSSATTGAVTSTVITSASASASASVSASSSSIIASTFAQTGSVAGGVTSASAAVMTSGVSGTTVLTGGNQNVFSGGVVTGTFVDGGTQTVTSGASATATTVDNGGTQTVLSGGSASGTTLNATGVQTVRQGGAAVATQVNAGGTQNVYASYPVTSKTTVVTVLLPPSAPGQPSAAYAYSVITLVTGTTASVSGTTVVAGGSQNVFSGGVVTDTFLDGGVQTLASGASATATRLDNGGTQIVQSGAYASGTTVNSGSVVVDGTASHLVLGDGATVAGTGTIASDLTMAPGSTLRAATPNAGLTVTGNLAFASGSVYGVTVDATGAGMTHVGGNLSIDAGSTVSLLATQAGTYKANTPYTIIAYDGAGSGTFGTAKSTFAYVTPVLTYGDNKVVVTLSTMSTAPVTPAAPAGFPVYFASVAATVNQRHVGDALTSIYAAGGDPLTGVMVTASVSEAQQALRTLSGDEVPAFGQIAERRMDQAQGVISNRLADATGAGPGAATPGSKAQPTLGRELWVQASYQNARTAGNDATGAAAYLDRATALTIGHDRAITPTVRVGAALMLNTDTVSFSDRGANGRVDGAQALLYGSFTPADRPVFVNTIAGYGWWNNTLSRQVTLGTLSGNAHGSFDTMAASLYTEAGLNFVSAIGTLQPYVGAKVGRYQQQGYAESAASGTNVFDLRYGGARTTAASSLLGMRVKHDGAALFGHGFDWQMDVAWQHRFGPSGSTLQAAFVDAPTIGYQVGGTKMDHDALRTTLGVKWAVNRTMSVYVTAGMSLGATTQAYAGNAGVQWRW</sequence>